<reference evidence="1" key="1">
    <citation type="submission" date="2018-02" db="EMBL/GenBank/DDBJ databases">
        <title>Rhizophora mucronata_Transcriptome.</title>
        <authorList>
            <person name="Meera S.P."/>
            <person name="Sreeshan A."/>
            <person name="Augustine A."/>
        </authorList>
    </citation>
    <scope>NUCLEOTIDE SEQUENCE</scope>
    <source>
        <tissue evidence="1">Leaf</tissue>
    </source>
</reference>
<accession>A0A2P2LWS0</accession>
<protein>
    <submittedName>
        <fullName evidence="1">Uncharacterized protein</fullName>
    </submittedName>
</protein>
<proteinExistence type="predicted"/>
<dbReference type="AlphaFoldDB" id="A0A2P2LWS0"/>
<evidence type="ECO:0000313" key="1">
    <source>
        <dbReference type="EMBL" id="MBX22415.1"/>
    </source>
</evidence>
<organism evidence="1">
    <name type="scientific">Rhizophora mucronata</name>
    <name type="common">Asiatic mangrove</name>
    <dbReference type="NCBI Taxonomy" id="61149"/>
    <lineage>
        <taxon>Eukaryota</taxon>
        <taxon>Viridiplantae</taxon>
        <taxon>Streptophyta</taxon>
        <taxon>Embryophyta</taxon>
        <taxon>Tracheophyta</taxon>
        <taxon>Spermatophyta</taxon>
        <taxon>Magnoliopsida</taxon>
        <taxon>eudicotyledons</taxon>
        <taxon>Gunneridae</taxon>
        <taxon>Pentapetalae</taxon>
        <taxon>rosids</taxon>
        <taxon>fabids</taxon>
        <taxon>Malpighiales</taxon>
        <taxon>Rhizophoraceae</taxon>
        <taxon>Rhizophora</taxon>
    </lineage>
</organism>
<name>A0A2P2LWS0_RHIMU</name>
<sequence length="37" mass="4245">MSTNNEYSNCMYILRSSPPQEIINNQLHPKSTTLECS</sequence>
<dbReference type="EMBL" id="GGEC01041931">
    <property type="protein sequence ID" value="MBX22415.1"/>
    <property type="molecule type" value="Transcribed_RNA"/>
</dbReference>